<feature type="domain" description="Retrotransposon Copia-like N-terminal" evidence="1">
    <location>
        <begin position="11"/>
        <end position="57"/>
    </location>
</feature>
<evidence type="ECO:0000313" key="2">
    <source>
        <dbReference type="EMBL" id="EOY10540.1"/>
    </source>
</evidence>
<reference evidence="2 3" key="1">
    <citation type="journal article" date="2013" name="Genome Biol.">
        <title>The genome sequence of the most widely cultivated cacao type and its use to identify candidate genes regulating pod color.</title>
        <authorList>
            <person name="Motamayor J.C."/>
            <person name="Mockaitis K."/>
            <person name="Schmutz J."/>
            <person name="Haiminen N."/>
            <person name="Iii D.L."/>
            <person name="Cornejo O."/>
            <person name="Findley S.D."/>
            <person name="Zheng P."/>
            <person name="Utro F."/>
            <person name="Royaert S."/>
            <person name="Saski C."/>
            <person name="Jenkins J."/>
            <person name="Podicheti R."/>
            <person name="Zhao M."/>
            <person name="Scheffler B.E."/>
            <person name="Stack J.C."/>
            <person name="Feltus F.A."/>
            <person name="Mustiga G.M."/>
            <person name="Amores F."/>
            <person name="Phillips W."/>
            <person name="Marelli J.P."/>
            <person name="May G.D."/>
            <person name="Shapiro H."/>
            <person name="Ma J."/>
            <person name="Bustamante C.D."/>
            <person name="Schnell R.J."/>
            <person name="Main D."/>
            <person name="Gilbert D."/>
            <person name="Parida L."/>
            <person name="Kuhn D.N."/>
        </authorList>
    </citation>
    <scope>NUCLEOTIDE SEQUENCE [LARGE SCALE GENOMIC DNA]</scope>
    <source>
        <strain evidence="3">cv. Matina 1-6</strain>
    </source>
</reference>
<evidence type="ECO:0000313" key="3">
    <source>
        <dbReference type="Proteomes" id="UP000026915"/>
    </source>
</evidence>
<evidence type="ECO:0000259" key="1">
    <source>
        <dbReference type="Pfam" id="PF14244"/>
    </source>
</evidence>
<sequence length="238" mass="27037">MEDPRSPDFLHHTDHHGSVVINLKLTSSNYCSWSRSFLLALSIRNKTGFIDGSTKQPSLIDGLYSSWTHCNNLNVAWLLESISEPIATNVFYMSSVPEIWQTLKNRFSQLDDTRICNLQFSLCNKTQALRSHIIMIKPFLSVDEAYNLVLREESQGSISMQNQALLETTTMAIVIESKRRPKNDVTCSHCDKNGHVKDKCFRIIGFPPDFKFTKGKGNNIRKAMSTLTNSANKPQIEH</sequence>
<dbReference type="PANTHER" id="PTHR37610:SF94">
    <property type="entry name" value="RETROTRANSPOSON COPIA-LIKE N-TERMINAL DOMAIN-CONTAINING PROTEIN"/>
    <property type="match status" value="1"/>
</dbReference>
<dbReference type="PANTHER" id="PTHR37610">
    <property type="entry name" value="CCHC-TYPE DOMAIN-CONTAINING PROTEIN"/>
    <property type="match status" value="1"/>
</dbReference>
<dbReference type="OMA" id="YSSWTHC"/>
<protein>
    <recommendedName>
        <fullName evidence="1">Retrotransposon Copia-like N-terminal domain-containing protein</fullName>
    </recommendedName>
</protein>
<dbReference type="InterPro" id="IPR029472">
    <property type="entry name" value="Copia-like_N"/>
</dbReference>
<dbReference type="GO" id="GO:0003676">
    <property type="term" value="F:nucleic acid binding"/>
    <property type="evidence" value="ECO:0007669"/>
    <property type="project" value="InterPro"/>
</dbReference>
<gene>
    <name evidence="2" type="ORF">TCM_025870</name>
</gene>
<dbReference type="Proteomes" id="UP000026915">
    <property type="component" value="Chromosome 5"/>
</dbReference>
<keyword evidence="3" id="KW-1185">Reference proteome</keyword>
<dbReference type="Gramene" id="EOY10540">
    <property type="protein sequence ID" value="EOY10540"/>
    <property type="gene ID" value="TCM_025870"/>
</dbReference>
<accession>A0A061EZK1</accession>
<dbReference type="AlphaFoldDB" id="A0A061EZK1"/>
<name>A0A061EZK1_THECC</name>
<dbReference type="GO" id="GO:0008270">
    <property type="term" value="F:zinc ion binding"/>
    <property type="evidence" value="ECO:0007669"/>
    <property type="project" value="InterPro"/>
</dbReference>
<dbReference type="EMBL" id="CM001883">
    <property type="protein sequence ID" value="EOY10540.1"/>
    <property type="molecule type" value="Genomic_DNA"/>
</dbReference>
<proteinExistence type="predicted"/>
<dbReference type="Pfam" id="PF14244">
    <property type="entry name" value="Retrotran_gag_3"/>
    <property type="match status" value="1"/>
</dbReference>
<dbReference type="eggNOG" id="KOG0017">
    <property type="taxonomic scope" value="Eukaryota"/>
</dbReference>
<dbReference type="InterPro" id="IPR036875">
    <property type="entry name" value="Znf_CCHC_sf"/>
</dbReference>
<dbReference type="SUPFAM" id="SSF57756">
    <property type="entry name" value="Retrovirus zinc finger-like domains"/>
    <property type="match status" value="1"/>
</dbReference>
<dbReference type="HOGENOM" id="CLU_091215_0_0_1"/>
<organism evidence="2 3">
    <name type="scientific">Theobroma cacao</name>
    <name type="common">Cacao</name>
    <name type="synonym">Cocoa</name>
    <dbReference type="NCBI Taxonomy" id="3641"/>
    <lineage>
        <taxon>Eukaryota</taxon>
        <taxon>Viridiplantae</taxon>
        <taxon>Streptophyta</taxon>
        <taxon>Embryophyta</taxon>
        <taxon>Tracheophyta</taxon>
        <taxon>Spermatophyta</taxon>
        <taxon>Magnoliopsida</taxon>
        <taxon>eudicotyledons</taxon>
        <taxon>Gunneridae</taxon>
        <taxon>Pentapetalae</taxon>
        <taxon>rosids</taxon>
        <taxon>malvids</taxon>
        <taxon>Malvales</taxon>
        <taxon>Malvaceae</taxon>
        <taxon>Byttnerioideae</taxon>
        <taxon>Theobroma</taxon>
    </lineage>
</organism>
<dbReference type="InParanoid" id="A0A061EZK1"/>